<protein>
    <submittedName>
        <fullName evidence="2">Uncharacterized protein</fullName>
    </submittedName>
</protein>
<evidence type="ECO:0000313" key="2">
    <source>
        <dbReference type="EMBL" id="RMZ67649.1"/>
    </source>
</evidence>
<name>A0A3M7LZP7_9PLEO</name>
<feature type="region of interest" description="Disordered" evidence="1">
    <location>
        <begin position="49"/>
        <end position="68"/>
    </location>
</feature>
<gene>
    <name evidence="2" type="ORF">GMOD_00001606</name>
</gene>
<feature type="compositionally biased region" description="Polar residues" evidence="1">
    <location>
        <begin position="54"/>
        <end position="68"/>
    </location>
</feature>
<accession>A0A3M7LZP7</accession>
<organism evidence="2 3">
    <name type="scientific">Pyrenophora seminiperda CCB06</name>
    <dbReference type="NCBI Taxonomy" id="1302712"/>
    <lineage>
        <taxon>Eukaryota</taxon>
        <taxon>Fungi</taxon>
        <taxon>Dikarya</taxon>
        <taxon>Ascomycota</taxon>
        <taxon>Pezizomycotina</taxon>
        <taxon>Dothideomycetes</taxon>
        <taxon>Pleosporomycetidae</taxon>
        <taxon>Pleosporales</taxon>
        <taxon>Pleosporineae</taxon>
        <taxon>Pleosporaceae</taxon>
        <taxon>Pyrenophora</taxon>
    </lineage>
</organism>
<dbReference type="AlphaFoldDB" id="A0A3M7LZP7"/>
<evidence type="ECO:0000256" key="1">
    <source>
        <dbReference type="SAM" id="MobiDB-lite"/>
    </source>
</evidence>
<evidence type="ECO:0000313" key="3">
    <source>
        <dbReference type="Proteomes" id="UP000265663"/>
    </source>
</evidence>
<dbReference type="Proteomes" id="UP000265663">
    <property type="component" value="Unassembled WGS sequence"/>
</dbReference>
<keyword evidence="3" id="KW-1185">Reference proteome</keyword>
<proteinExistence type="predicted"/>
<dbReference type="EMBL" id="KE747810">
    <property type="protein sequence ID" value="RMZ67649.1"/>
    <property type="molecule type" value="Genomic_DNA"/>
</dbReference>
<sequence length="68" mass="7526">MHALHPTAALALYAACPLSESILSNVACKQRTRLGALDDTCRRYTTHDARRTTHVNPESSTYYGTSYP</sequence>
<reference evidence="2 3" key="1">
    <citation type="journal article" date="2014" name="PLoS ONE">
        <title>De novo Genome Assembly of the Fungal Plant Pathogen Pyrenophora semeniperda.</title>
        <authorList>
            <person name="Soliai M.M."/>
            <person name="Meyer S.E."/>
            <person name="Udall J.A."/>
            <person name="Elzinga D.E."/>
            <person name="Hermansen R.A."/>
            <person name="Bodily P.M."/>
            <person name="Hart A.A."/>
            <person name="Coleman C.E."/>
        </authorList>
    </citation>
    <scope>NUCLEOTIDE SEQUENCE [LARGE SCALE GENOMIC DNA]</scope>
    <source>
        <strain evidence="2 3">CCB06</strain>
        <tissue evidence="2">Mycelium</tissue>
    </source>
</reference>